<gene>
    <name evidence="1" type="ordered locus">RHOM_00270</name>
</gene>
<dbReference type="AlphaFoldDB" id="G2SZ25"/>
<protein>
    <submittedName>
        <fullName evidence="1">Uncharacterized protein</fullName>
    </submittedName>
</protein>
<dbReference type="KEGG" id="rho:RHOM_00270"/>
<dbReference type="HOGENOM" id="CLU_3367030_0_0_9"/>
<evidence type="ECO:0000313" key="2">
    <source>
        <dbReference type="Proteomes" id="UP000008178"/>
    </source>
</evidence>
<sequence length="35" mass="4006">MIQEAQQSFYDATIIDKYTIGCKNSSRSGGYMKDR</sequence>
<organism evidence="1 2">
    <name type="scientific">Roseburia hominis (strain DSM 16839 / JCM 17582 / NCIMB 14029 / A2-183)</name>
    <dbReference type="NCBI Taxonomy" id="585394"/>
    <lineage>
        <taxon>Bacteria</taxon>
        <taxon>Bacillati</taxon>
        <taxon>Bacillota</taxon>
        <taxon>Clostridia</taxon>
        <taxon>Lachnospirales</taxon>
        <taxon>Lachnospiraceae</taxon>
        <taxon>Roseburia</taxon>
    </lineage>
</organism>
<name>G2SZ25_ROSHA</name>
<dbReference type="STRING" id="585394.RHOM_00270"/>
<accession>G2SZ25</accession>
<proteinExistence type="predicted"/>
<keyword evidence="2" id="KW-1185">Reference proteome</keyword>
<dbReference type="Proteomes" id="UP000008178">
    <property type="component" value="Chromosome"/>
</dbReference>
<dbReference type="EMBL" id="CP003040">
    <property type="protein sequence ID" value="AEN95183.1"/>
    <property type="molecule type" value="Genomic_DNA"/>
</dbReference>
<reference evidence="1 2" key="1">
    <citation type="journal article" date="2015" name="Genome Announc.">
        <title>Complete genome sequence of the human gut symbiont Roseburia hominis.</title>
        <authorList>
            <person name="Travis A.J."/>
            <person name="Kelly D."/>
            <person name="Flint H.J."/>
            <person name="Aminov R.I."/>
        </authorList>
    </citation>
    <scope>NUCLEOTIDE SEQUENCE [LARGE SCALE GENOMIC DNA]</scope>
    <source>
        <strain evidence="2">DSM 16839 / JCM 17582 / NCIMB 14029 / A2-183</strain>
    </source>
</reference>
<evidence type="ECO:0000313" key="1">
    <source>
        <dbReference type="EMBL" id="AEN95183.1"/>
    </source>
</evidence>